<organism evidence="4 5">
    <name type="scientific">Paenibacillus pabuli</name>
    <dbReference type="NCBI Taxonomy" id="1472"/>
    <lineage>
        <taxon>Bacteria</taxon>
        <taxon>Bacillati</taxon>
        <taxon>Bacillota</taxon>
        <taxon>Bacilli</taxon>
        <taxon>Bacillales</taxon>
        <taxon>Paenibacillaceae</taxon>
        <taxon>Paenibacillus</taxon>
    </lineage>
</organism>
<dbReference type="Gene3D" id="1.10.287.130">
    <property type="match status" value="1"/>
</dbReference>
<evidence type="ECO:0000313" key="4">
    <source>
        <dbReference type="EMBL" id="PWW32702.1"/>
    </source>
</evidence>
<feature type="domain" description="SpoOB alpha-helical" evidence="3">
    <location>
        <begin position="228"/>
        <end position="284"/>
    </location>
</feature>
<dbReference type="PANTHER" id="PTHR40448:SF1">
    <property type="entry name" value="TWO-COMPONENT SENSOR HISTIDINE KINASE"/>
    <property type="match status" value="1"/>
</dbReference>
<dbReference type="PANTHER" id="PTHR40448">
    <property type="entry name" value="TWO-COMPONENT SENSOR HISTIDINE KINASE"/>
    <property type="match status" value="1"/>
</dbReference>
<dbReference type="Proteomes" id="UP000247078">
    <property type="component" value="Unassembled WGS sequence"/>
</dbReference>
<evidence type="ECO:0000256" key="1">
    <source>
        <dbReference type="SAM" id="Phobius"/>
    </source>
</evidence>
<feature type="domain" description="Sensor histidine kinase NatK-like C-terminal" evidence="2">
    <location>
        <begin position="329"/>
        <end position="420"/>
    </location>
</feature>
<comment type="caution">
    <text evidence="4">The sequence shown here is derived from an EMBL/GenBank/DDBJ whole genome shotgun (WGS) entry which is preliminary data.</text>
</comment>
<dbReference type="Pfam" id="PF14501">
    <property type="entry name" value="HATPase_c_5"/>
    <property type="match status" value="1"/>
</dbReference>
<dbReference type="GO" id="GO:0042802">
    <property type="term" value="F:identical protein binding"/>
    <property type="evidence" value="ECO:0007669"/>
    <property type="project" value="TreeGrafter"/>
</dbReference>
<keyword evidence="1" id="KW-1133">Transmembrane helix</keyword>
<feature type="transmembrane region" description="Helical" evidence="1">
    <location>
        <begin position="6"/>
        <end position="25"/>
    </location>
</feature>
<name>A0A855XZJ7_9BACL</name>
<feature type="transmembrane region" description="Helical" evidence="1">
    <location>
        <begin position="161"/>
        <end position="181"/>
    </location>
</feature>
<keyword evidence="4" id="KW-0418">Kinase</keyword>
<evidence type="ECO:0000313" key="5">
    <source>
        <dbReference type="Proteomes" id="UP000247078"/>
    </source>
</evidence>
<evidence type="ECO:0000259" key="3">
    <source>
        <dbReference type="Pfam" id="PF14689"/>
    </source>
</evidence>
<feature type="transmembrane region" description="Helical" evidence="1">
    <location>
        <begin position="79"/>
        <end position="99"/>
    </location>
</feature>
<dbReference type="AlphaFoldDB" id="A0A855XZJ7"/>
<feature type="transmembrane region" description="Helical" evidence="1">
    <location>
        <begin position="193"/>
        <end position="210"/>
    </location>
</feature>
<dbReference type="InterPro" id="IPR036890">
    <property type="entry name" value="HATPase_C_sf"/>
</dbReference>
<dbReference type="InterPro" id="IPR039506">
    <property type="entry name" value="SPOB_a"/>
</dbReference>
<accession>A0A855XZJ7</accession>
<dbReference type="SUPFAM" id="SSF55874">
    <property type="entry name" value="ATPase domain of HSP90 chaperone/DNA topoisomerase II/histidine kinase"/>
    <property type="match status" value="1"/>
</dbReference>
<reference evidence="4 5" key="1">
    <citation type="submission" date="2018-05" db="EMBL/GenBank/DDBJ databases">
        <title>Freshwater and sediment microbial communities from various areas in North America, analyzing microbe dynamics in response to fracking.</title>
        <authorList>
            <person name="Lamendella R."/>
        </authorList>
    </citation>
    <scope>NUCLEOTIDE SEQUENCE [LARGE SCALE GENOMIC DNA]</scope>
    <source>
        <strain evidence="4 5">DB-3</strain>
    </source>
</reference>
<dbReference type="EMBL" id="QGTZ01000024">
    <property type="protein sequence ID" value="PWW32702.1"/>
    <property type="molecule type" value="Genomic_DNA"/>
</dbReference>
<feature type="transmembrane region" description="Helical" evidence="1">
    <location>
        <begin position="32"/>
        <end position="50"/>
    </location>
</feature>
<dbReference type="Gene3D" id="3.30.565.10">
    <property type="entry name" value="Histidine kinase-like ATPase, C-terminal domain"/>
    <property type="match status" value="1"/>
</dbReference>
<proteinExistence type="predicted"/>
<gene>
    <name evidence="4" type="ORF">DET56_12452</name>
</gene>
<keyword evidence="1" id="KW-0812">Transmembrane</keyword>
<dbReference type="InterPro" id="IPR032834">
    <property type="entry name" value="NatK-like_C"/>
</dbReference>
<keyword evidence="4" id="KW-0808">Transferase</keyword>
<sequence>MKNEQFYIFQLCSIFGPLMLGLSLIGRNPKKVWREVSFAVVIMAIIAWGFSSVVSYNHYLFVILLLWVPLLKKVLKISYAFTVIAVLLAVVLFMFQIMISQTLPHYTSISSTEYKLYVNLILALLCFVLSFIVHSTHLTIFPQNIEVYSIAEKSQKTNFKYYLVLMMIVLSILLVWIGFLIENSSMYPLSHQVYFASFTFILFIIFVSFMRRLSIDAMERIEAILDKQYQTELLGFMHIIRSQRHDFNFHLQAIYGMLENKNYSDCSDYVKTMVEDASTMNDVLPLSHPAVSALLNTFSEMASLKGIKLDFMIYYNLEQMPCTVYETNKVIGNLIQNAIDEVEQHPDRPSWIKVMILKRSNNNVIKVSNSIQNNMDSYKNMFNPGYSTKEAHEGIGLTTVQRIVSKYNGTIHPEFEVDIIHFIVKIPFKY</sequence>
<feature type="transmembrane region" description="Helical" evidence="1">
    <location>
        <begin position="119"/>
        <end position="140"/>
    </location>
</feature>
<dbReference type="RefSeq" id="WP_167434900.1">
    <property type="nucleotide sequence ID" value="NZ_QGTZ01000024.1"/>
</dbReference>
<keyword evidence="1" id="KW-0472">Membrane</keyword>
<evidence type="ECO:0000259" key="2">
    <source>
        <dbReference type="Pfam" id="PF14501"/>
    </source>
</evidence>
<dbReference type="GO" id="GO:0016301">
    <property type="term" value="F:kinase activity"/>
    <property type="evidence" value="ECO:0007669"/>
    <property type="project" value="UniProtKB-KW"/>
</dbReference>
<protein>
    <submittedName>
        <fullName evidence="4">Sensor kinase SpoOB-type protein</fullName>
    </submittedName>
</protein>
<dbReference type="Pfam" id="PF14689">
    <property type="entry name" value="SPOB_a"/>
    <property type="match status" value="1"/>
</dbReference>